<dbReference type="PROSITE" id="PS50280">
    <property type="entry name" value="SET"/>
    <property type="match status" value="1"/>
</dbReference>
<dbReference type="SUPFAM" id="SSF57667">
    <property type="entry name" value="beta-beta-alpha zinc fingers"/>
    <property type="match status" value="3"/>
</dbReference>
<keyword evidence="6" id="KW-0862">Zinc</keyword>
<keyword evidence="7" id="KW-0391">Immunity</keyword>
<dbReference type="Proteomes" id="UP001209878">
    <property type="component" value="Unassembled WGS sequence"/>
</dbReference>
<dbReference type="PANTHER" id="PTHR16515:SF59">
    <property type="entry name" value="PR DOMAIN ZINC FINGER PROTEIN 1"/>
    <property type="match status" value="1"/>
</dbReference>
<dbReference type="Gene3D" id="3.30.160.60">
    <property type="entry name" value="Classic Zinc Finger"/>
    <property type="match status" value="5"/>
</dbReference>
<keyword evidence="9" id="KW-0238">DNA-binding</keyword>
<dbReference type="FunFam" id="3.30.160.60:FF:000262">
    <property type="entry name" value="PR domain zinc finger protein 1"/>
    <property type="match status" value="1"/>
</dbReference>
<feature type="compositionally biased region" description="Basic and acidic residues" evidence="14">
    <location>
        <begin position="217"/>
        <end position="228"/>
    </location>
</feature>
<dbReference type="PROSITE" id="PS50157">
    <property type="entry name" value="ZINC_FINGER_C2H2_2"/>
    <property type="match status" value="5"/>
</dbReference>
<evidence type="ECO:0000313" key="17">
    <source>
        <dbReference type="EMBL" id="KAK2161996.1"/>
    </source>
</evidence>
<dbReference type="FunFam" id="3.30.160.60:FF:000100">
    <property type="entry name" value="Zinc finger 45-like"/>
    <property type="match status" value="1"/>
</dbReference>
<evidence type="ECO:0000256" key="2">
    <source>
        <dbReference type="ARBA" id="ARBA00022588"/>
    </source>
</evidence>
<evidence type="ECO:0000259" key="15">
    <source>
        <dbReference type="PROSITE" id="PS50157"/>
    </source>
</evidence>
<keyword evidence="5 13" id="KW-0863">Zinc-finger</keyword>
<feature type="compositionally biased region" description="Polar residues" evidence="14">
    <location>
        <begin position="229"/>
        <end position="242"/>
    </location>
</feature>
<sequence>MGKVTEGEEVSWDVERMNEDDYERKATYFVPDLPCPPQMPNRAQATLPRNLTLKASQTLGGKVLGVWSREFIPKGTRFGPLDGDIFQKDVIPQNANRNYLWRVYHDEDLYHYVDGCDVDKSNWMRHVNPANSLKQQNLVACQVKLSIFFYTIKSIPPNTELLVWYCREFAQRLNYPLATSDRQLGKTQSAPVDNHAVKEERERQTDTRAELSPASSHAREPSRGDKSTRPSTQIKAEPTSTSGRDDEEGGEGLVLDFSMHKDDDYSHKTRVPSVGVSAEEETRRPSSPRPSDEGTRREEPEPQPPARPDSPVARRAESPTRYMCRQRPDITIEAMLSRKRKEHDDEYLSSEPPMTRPRYDDIVARFPAGPGLGRPASLADHCFPYSCRSQPVFPTSYRDADSFFSMEKSRRDFFPRPPLFVPATKPFSSLSVYPQSSMSAFYGVNAMLPMNPYIGSLPPWSMYAGSFAGALQSAASTHLAQQRERELRQARSPVSPSTSSDHHRPSPAPITRPIPMVPCEALNLSKVDPPCSPGSSPVRGFRSLPYPLRKKDGKIHYECNVCLKTFGQLSNLKVHLRTHTGERPFKCSVCGKGFTQLAHLQKHHLVHTGEKPHECGACGKRFSSTSNLKTHMRLHSGEKPFSCKLCPAKFTQFVHLKLHRRLHTNERPYECPRCARKYISASGLKTHWKTGNCVTPDASIVAELDRQSEASEAISFGDYPSSLTGEQRSDGESEESSIAESPESVRKTSPRSPACESRPVTPESPVSDNKDMFMERCRTLIEVCDS</sequence>
<dbReference type="InterPro" id="IPR016608">
    <property type="entry name" value="PRDM1"/>
</dbReference>
<feature type="compositionally biased region" description="Polar residues" evidence="14">
    <location>
        <begin position="182"/>
        <end position="191"/>
    </location>
</feature>
<evidence type="ECO:0000256" key="9">
    <source>
        <dbReference type="ARBA" id="ARBA00023125"/>
    </source>
</evidence>
<evidence type="ECO:0000259" key="16">
    <source>
        <dbReference type="PROSITE" id="PS50280"/>
    </source>
</evidence>
<feature type="domain" description="C2H2-type" evidence="15">
    <location>
        <begin position="613"/>
        <end position="640"/>
    </location>
</feature>
<evidence type="ECO:0000256" key="3">
    <source>
        <dbReference type="ARBA" id="ARBA00022723"/>
    </source>
</evidence>
<dbReference type="GO" id="GO:0008270">
    <property type="term" value="F:zinc ion binding"/>
    <property type="evidence" value="ECO:0007669"/>
    <property type="project" value="UniProtKB-KW"/>
</dbReference>
<reference evidence="17" key="1">
    <citation type="journal article" date="2023" name="Mol. Biol. Evol.">
        <title>Third-Generation Sequencing Reveals the Adaptive Role of the Epigenome in Three Deep-Sea Polychaetes.</title>
        <authorList>
            <person name="Perez M."/>
            <person name="Aroh O."/>
            <person name="Sun Y."/>
            <person name="Lan Y."/>
            <person name="Juniper S.K."/>
            <person name="Young C.R."/>
            <person name="Angers B."/>
            <person name="Qian P.Y."/>
        </authorList>
    </citation>
    <scope>NUCLEOTIDE SEQUENCE</scope>
    <source>
        <strain evidence="17">R07B-5</strain>
    </source>
</reference>
<evidence type="ECO:0000256" key="5">
    <source>
        <dbReference type="ARBA" id="ARBA00022771"/>
    </source>
</evidence>
<keyword evidence="8" id="KW-0805">Transcription regulation</keyword>
<feature type="region of interest" description="Disordered" evidence="14">
    <location>
        <begin position="715"/>
        <end position="772"/>
    </location>
</feature>
<dbReference type="Gene3D" id="2.170.270.10">
    <property type="entry name" value="SET domain"/>
    <property type="match status" value="1"/>
</dbReference>
<evidence type="ECO:0000256" key="10">
    <source>
        <dbReference type="ARBA" id="ARBA00023130"/>
    </source>
</evidence>
<dbReference type="Pfam" id="PF21549">
    <property type="entry name" value="PRDM2_PR"/>
    <property type="match status" value="1"/>
</dbReference>
<name>A0AAD9NBE5_RIDPI</name>
<dbReference type="InterPro" id="IPR036236">
    <property type="entry name" value="Znf_C2H2_sf"/>
</dbReference>
<dbReference type="GO" id="GO:0002250">
    <property type="term" value="P:adaptive immune response"/>
    <property type="evidence" value="ECO:0007669"/>
    <property type="project" value="UniProtKB-KW"/>
</dbReference>
<keyword evidence="3" id="KW-0479">Metal-binding</keyword>
<evidence type="ECO:0000256" key="8">
    <source>
        <dbReference type="ARBA" id="ARBA00023015"/>
    </source>
</evidence>
<evidence type="ECO:0000256" key="12">
    <source>
        <dbReference type="ARBA" id="ARBA00023242"/>
    </source>
</evidence>
<feature type="region of interest" description="Disordered" evidence="14">
    <location>
        <begin position="478"/>
        <end position="513"/>
    </location>
</feature>
<feature type="domain" description="C2H2-type" evidence="15">
    <location>
        <begin position="669"/>
        <end position="696"/>
    </location>
</feature>
<dbReference type="Pfam" id="PF00096">
    <property type="entry name" value="zf-C2H2"/>
    <property type="match status" value="3"/>
</dbReference>
<evidence type="ECO:0008006" key="19">
    <source>
        <dbReference type="Google" id="ProtNLM"/>
    </source>
</evidence>
<dbReference type="EMBL" id="JAODUO010001548">
    <property type="protein sequence ID" value="KAK2161996.1"/>
    <property type="molecule type" value="Genomic_DNA"/>
</dbReference>
<evidence type="ECO:0000256" key="6">
    <source>
        <dbReference type="ARBA" id="ARBA00022833"/>
    </source>
</evidence>
<dbReference type="PIRSF" id="PIRSF013212">
    <property type="entry name" value="PRDM1"/>
    <property type="match status" value="1"/>
</dbReference>
<evidence type="ECO:0000256" key="1">
    <source>
        <dbReference type="ARBA" id="ARBA00004123"/>
    </source>
</evidence>
<evidence type="ECO:0000256" key="7">
    <source>
        <dbReference type="ARBA" id="ARBA00022859"/>
    </source>
</evidence>
<gene>
    <name evidence="17" type="ORF">NP493_1548g00023</name>
</gene>
<dbReference type="GO" id="GO:0045087">
    <property type="term" value="P:innate immune response"/>
    <property type="evidence" value="ECO:0007669"/>
    <property type="project" value="UniProtKB-KW"/>
</dbReference>
<evidence type="ECO:0000256" key="13">
    <source>
        <dbReference type="PROSITE-ProRule" id="PRU00042"/>
    </source>
</evidence>
<dbReference type="PANTHER" id="PTHR16515">
    <property type="entry name" value="PR DOMAIN ZINC FINGER PROTEIN"/>
    <property type="match status" value="1"/>
</dbReference>
<keyword evidence="10" id="KW-1064">Adaptive immunity</keyword>
<dbReference type="GO" id="GO:0000978">
    <property type="term" value="F:RNA polymerase II cis-regulatory region sequence-specific DNA binding"/>
    <property type="evidence" value="ECO:0007669"/>
    <property type="project" value="TreeGrafter"/>
</dbReference>
<evidence type="ECO:0000256" key="11">
    <source>
        <dbReference type="ARBA" id="ARBA00023163"/>
    </source>
</evidence>
<evidence type="ECO:0000313" key="18">
    <source>
        <dbReference type="Proteomes" id="UP001209878"/>
    </source>
</evidence>
<feature type="domain" description="C2H2-type" evidence="15">
    <location>
        <begin position="585"/>
        <end position="612"/>
    </location>
</feature>
<protein>
    <recommendedName>
        <fullName evidence="19">PR domain zinc finger protein 1</fullName>
    </recommendedName>
</protein>
<keyword evidence="4" id="KW-0677">Repeat</keyword>
<dbReference type="CDD" id="cd19187">
    <property type="entry name" value="PR-SET_PRDM1"/>
    <property type="match status" value="1"/>
</dbReference>
<dbReference type="FunFam" id="3.30.160.60:FF:000132">
    <property type="entry name" value="PR domain zinc finger protein 1"/>
    <property type="match status" value="1"/>
</dbReference>
<dbReference type="SMART" id="SM00317">
    <property type="entry name" value="SET"/>
    <property type="match status" value="1"/>
</dbReference>
<dbReference type="SUPFAM" id="SSF82199">
    <property type="entry name" value="SET domain"/>
    <property type="match status" value="1"/>
</dbReference>
<feature type="domain" description="C2H2-type" evidence="15">
    <location>
        <begin position="641"/>
        <end position="668"/>
    </location>
</feature>
<keyword evidence="11" id="KW-0804">Transcription</keyword>
<keyword evidence="2" id="KW-0399">Innate immunity</keyword>
<comment type="caution">
    <text evidence="17">The sequence shown here is derived from an EMBL/GenBank/DDBJ whole genome shotgun (WGS) entry which is preliminary data.</text>
</comment>
<dbReference type="InterPro" id="IPR050331">
    <property type="entry name" value="Zinc_finger"/>
</dbReference>
<comment type="subcellular location">
    <subcellularLocation>
        <location evidence="1">Nucleus</location>
    </subcellularLocation>
</comment>
<feature type="compositionally biased region" description="Basic and acidic residues" evidence="14">
    <location>
        <begin position="258"/>
        <end position="267"/>
    </location>
</feature>
<dbReference type="FunFam" id="3.30.160.60:FF:000211">
    <property type="entry name" value="PR domain zinc finger protein 1"/>
    <property type="match status" value="1"/>
</dbReference>
<feature type="region of interest" description="Disordered" evidence="14">
    <location>
        <begin position="182"/>
        <end position="358"/>
    </location>
</feature>
<feature type="compositionally biased region" description="Basic and acidic residues" evidence="14">
    <location>
        <begin position="195"/>
        <end position="209"/>
    </location>
</feature>
<dbReference type="InterPro" id="IPR001214">
    <property type="entry name" value="SET_dom"/>
</dbReference>
<accession>A0AAD9NBE5</accession>
<dbReference type="AlphaFoldDB" id="A0AAD9NBE5"/>
<dbReference type="SMART" id="SM00355">
    <property type="entry name" value="ZnF_C2H2"/>
    <property type="match status" value="5"/>
</dbReference>
<dbReference type="InterPro" id="IPR046341">
    <property type="entry name" value="SET_dom_sf"/>
</dbReference>
<dbReference type="InterPro" id="IPR044413">
    <property type="entry name" value="PRDM1_PR-SET"/>
</dbReference>
<organism evidence="17 18">
    <name type="scientific">Ridgeia piscesae</name>
    <name type="common">Tubeworm</name>
    <dbReference type="NCBI Taxonomy" id="27915"/>
    <lineage>
        <taxon>Eukaryota</taxon>
        <taxon>Metazoa</taxon>
        <taxon>Spiralia</taxon>
        <taxon>Lophotrochozoa</taxon>
        <taxon>Annelida</taxon>
        <taxon>Polychaeta</taxon>
        <taxon>Sedentaria</taxon>
        <taxon>Canalipalpata</taxon>
        <taxon>Sabellida</taxon>
        <taxon>Siboglinidae</taxon>
        <taxon>Ridgeia</taxon>
    </lineage>
</organism>
<dbReference type="GO" id="GO:0045165">
    <property type="term" value="P:cell fate commitment"/>
    <property type="evidence" value="ECO:0007669"/>
    <property type="project" value="TreeGrafter"/>
</dbReference>
<dbReference type="PROSITE" id="PS00028">
    <property type="entry name" value="ZINC_FINGER_C2H2_1"/>
    <property type="match status" value="4"/>
</dbReference>
<feature type="compositionally biased region" description="Basic and acidic residues" evidence="14">
    <location>
        <begin position="280"/>
        <end position="300"/>
    </location>
</feature>
<dbReference type="FunFam" id="3.30.160.60:FF:000833">
    <property type="entry name" value="PR domain zinc finger protein"/>
    <property type="match status" value="1"/>
</dbReference>
<dbReference type="GO" id="GO:0005737">
    <property type="term" value="C:cytoplasm"/>
    <property type="evidence" value="ECO:0007669"/>
    <property type="project" value="TreeGrafter"/>
</dbReference>
<evidence type="ECO:0000256" key="14">
    <source>
        <dbReference type="SAM" id="MobiDB-lite"/>
    </source>
</evidence>
<dbReference type="InterPro" id="IPR013087">
    <property type="entry name" value="Znf_C2H2_type"/>
</dbReference>
<proteinExistence type="predicted"/>
<dbReference type="GO" id="GO:0005634">
    <property type="term" value="C:nucleus"/>
    <property type="evidence" value="ECO:0007669"/>
    <property type="project" value="UniProtKB-SubCell"/>
</dbReference>
<keyword evidence="12" id="KW-0539">Nucleus</keyword>
<evidence type="ECO:0000256" key="4">
    <source>
        <dbReference type="ARBA" id="ARBA00022737"/>
    </source>
</evidence>
<dbReference type="GO" id="GO:0001227">
    <property type="term" value="F:DNA-binding transcription repressor activity, RNA polymerase II-specific"/>
    <property type="evidence" value="ECO:0007669"/>
    <property type="project" value="InterPro"/>
</dbReference>
<keyword evidence="18" id="KW-1185">Reference proteome</keyword>
<feature type="domain" description="SET" evidence="16">
    <location>
        <begin position="49"/>
        <end position="166"/>
    </location>
</feature>
<feature type="domain" description="C2H2-type" evidence="15">
    <location>
        <begin position="557"/>
        <end position="584"/>
    </location>
</feature>